<dbReference type="InterPro" id="IPR021858">
    <property type="entry name" value="Fun_TF"/>
</dbReference>
<evidence type="ECO:0000256" key="1">
    <source>
        <dbReference type="ARBA" id="ARBA00004123"/>
    </source>
</evidence>
<accession>A0AA35M7H8</accession>
<reference evidence="5" key="1">
    <citation type="submission" date="2023-01" db="EMBL/GenBank/DDBJ databases">
        <authorList>
            <person name="Piombo E."/>
        </authorList>
    </citation>
    <scope>NUCLEOTIDE SEQUENCE</scope>
</reference>
<proteinExistence type="predicted"/>
<dbReference type="CDD" id="cd00067">
    <property type="entry name" value="GAL4"/>
    <property type="match status" value="1"/>
</dbReference>
<dbReference type="Pfam" id="PF00172">
    <property type="entry name" value="Zn_clus"/>
    <property type="match status" value="1"/>
</dbReference>
<dbReference type="GO" id="GO:0000976">
    <property type="term" value="F:transcription cis-regulatory region binding"/>
    <property type="evidence" value="ECO:0007669"/>
    <property type="project" value="TreeGrafter"/>
</dbReference>
<keyword evidence="6" id="KW-1185">Reference proteome</keyword>
<gene>
    <name evidence="5" type="ORF">CCHLO57077_00018045</name>
</gene>
<name>A0AA35M7H8_9HYPO</name>
<feature type="region of interest" description="Disordered" evidence="3">
    <location>
        <begin position="105"/>
        <end position="156"/>
    </location>
</feature>
<feature type="domain" description="Zn(2)-C6 fungal-type" evidence="4">
    <location>
        <begin position="11"/>
        <end position="39"/>
    </location>
</feature>
<dbReference type="Proteomes" id="UP001160390">
    <property type="component" value="Unassembled WGS sequence"/>
</dbReference>
<dbReference type="PANTHER" id="PTHR37534">
    <property type="entry name" value="TRANSCRIPTIONAL ACTIVATOR PROTEIN UGA3"/>
    <property type="match status" value="1"/>
</dbReference>
<comment type="caution">
    <text evidence="5">The sequence shown here is derived from an EMBL/GenBank/DDBJ whole genome shotgun (WGS) entry which is preliminary data.</text>
</comment>
<dbReference type="EMBL" id="CABFNP030001168">
    <property type="protein sequence ID" value="CAI6091489.1"/>
    <property type="molecule type" value="Genomic_DNA"/>
</dbReference>
<dbReference type="PROSITE" id="PS50048">
    <property type="entry name" value="ZN2_CY6_FUNGAL_2"/>
    <property type="match status" value="1"/>
</dbReference>
<sequence>MIDAATPETTACWTCYVRHVKCDSDRPACRQCTRRQLQCHGFGPRPAWMDGGSEETKERARIKLAVKRNFSAVRKSQHRAGRKAAHNLVVESLEPGIVRTQAGKRRISPTTGDRGEDDAANITRRRSEQIYSVVDDNTYHTGETPSSSSSQTQTQGANHFDLHEATLMMHYLDQVYPWQFPLYNRVSQLGNRGWLLFLLSKRGPLYHAAMSLAALHKACQNGHIQEFYVNEDAFNHRAKALREMHRFLAIDKADFLLQDKLKLAEILACSVLLISFSKPGTVLGSQLGVPSQPSPSAQPAFITDLSGAGIGFLLVDILWFDLFACISGDRVPGLPYESWLTTPGFNTADVMGCDNCVMQAIGDIAMLRQWKAGQEADGTLSILQLASKARAIEGGIQQDISSTKTGQFTELFASAALIWLYTIVSGPVPSLPEIRNEVAKSMLIIGHIENTCPLRGAVWALSTAGSMAEEHSQPFFTKLFTNLIRESGELGNSVTAFTIVQESWAKQREYAGKGLAIKDCAARALLI</sequence>
<feature type="compositionally biased region" description="Low complexity" evidence="3">
    <location>
        <begin position="144"/>
        <end position="155"/>
    </location>
</feature>
<evidence type="ECO:0000259" key="4">
    <source>
        <dbReference type="PROSITE" id="PS50048"/>
    </source>
</evidence>
<dbReference type="PANTHER" id="PTHR37534:SF26">
    <property type="entry name" value="TRANSCRIPTION FACTOR, PUTATIVE-RELATED"/>
    <property type="match status" value="1"/>
</dbReference>
<keyword evidence="2" id="KW-0539">Nucleus</keyword>
<dbReference type="InterPro" id="IPR036864">
    <property type="entry name" value="Zn2-C6_fun-type_DNA-bd_sf"/>
</dbReference>
<dbReference type="GO" id="GO:0005634">
    <property type="term" value="C:nucleus"/>
    <property type="evidence" value="ECO:0007669"/>
    <property type="project" value="UniProtKB-SubCell"/>
</dbReference>
<dbReference type="GO" id="GO:0000981">
    <property type="term" value="F:DNA-binding transcription factor activity, RNA polymerase II-specific"/>
    <property type="evidence" value="ECO:0007669"/>
    <property type="project" value="InterPro"/>
</dbReference>
<evidence type="ECO:0000256" key="3">
    <source>
        <dbReference type="SAM" id="MobiDB-lite"/>
    </source>
</evidence>
<evidence type="ECO:0000313" key="6">
    <source>
        <dbReference type="Proteomes" id="UP001160390"/>
    </source>
</evidence>
<dbReference type="SUPFAM" id="SSF57701">
    <property type="entry name" value="Zn2/Cys6 DNA-binding domain"/>
    <property type="match status" value="1"/>
</dbReference>
<dbReference type="Gene3D" id="4.10.240.10">
    <property type="entry name" value="Zn(2)-C6 fungal-type DNA-binding domain"/>
    <property type="match status" value="1"/>
</dbReference>
<organism evidence="5 6">
    <name type="scientific">Clonostachys chloroleuca</name>
    <dbReference type="NCBI Taxonomy" id="1926264"/>
    <lineage>
        <taxon>Eukaryota</taxon>
        <taxon>Fungi</taxon>
        <taxon>Dikarya</taxon>
        <taxon>Ascomycota</taxon>
        <taxon>Pezizomycotina</taxon>
        <taxon>Sordariomycetes</taxon>
        <taxon>Hypocreomycetidae</taxon>
        <taxon>Hypocreales</taxon>
        <taxon>Bionectriaceae</taxon>
        <taxon>Clonostachys</taxon>
    </lineage>
</organism>
<evidence type="ECO:0000256" key="2">
    <source>
        <dbReference type="ARBA" id="ARBA00023242"/>
    </source>
</evidence>
<evidence type="ECO:0000313" key="5">
    <source>
        <dbReference type="EMBL" id="CAI6091489.1"/>
    </source>
</evidence>
<dbReference type="InterPro" id="IPR001138">
    <property type="entry name" value="Zn2Cys6_DnaBD"/>
</dbReference>
<dbReference type="Pfam" id="PF11951">
    <property type="entry name" value="Fungal_trans_2"/>
    <property type="match status" value="1"/>
</dbReference>
<comment type="subcellular location">
    <subcellularLocation>
        <location evidence="1">Nucleus</location>
    </subcellularLocation>
</comment>
<dbReference type="GO" id="GO:0008270">
    <property type="term" value="F:zinc ion binding"/>
    <property type="evidence" value="ECO:0007669"/>
    <property type="project" value="InterPro"/>
</dbReference>
<dbReference type="SMART" id="SM00066">
    <property type="entry name" value="GAL4"/>
    <property type="match status" value="1"/>
</dbReference>
<dbReference type="AlphaFoldDB" id="A0AA35M7H8"/>
<protein>
    <recommendedName>
        <fullName evidence="4">Zn(2)-C6 fungal-type domain-containing protein</fullName>
    </recommendedName>
</protein>
<dbReference type="GO" id="GO:0045944">
    <property type="term" value="P:positive regulation of transcription by RNA polymerase II"/>
    <property type="evidence" value="ECO:0007669"/>
    <property type="project" value="TreeGrafter"/>
</dbReference>